<protein>
    <recommendedName>
        <fullName evidence="6">Glycosyltransferase 2-like domain-containing protein</fullName>
    </recommendedName>
</protein>
<evidence type="ECO:0000256" key="5">
    <source>
        <dbReference type="ARBA" id="ARBA00022842"/>
    </source>
</evidence>
<dbReference type="Proteomes" id="UP000070175">
    <property type="component" value="Unassembled WGS sequence"/>
</dbReference>
<dbReference type="PANTHER" id="PTHR48090:SF10">
    <property type="entry name" value="GLUCOSYL-3-PHOSPHOGLYCERATE SYNTHASE"/>
    <property type="match status" value="1"/>
</dbReference>
<evidence type="ECO:0000313" key="8">
    <source>
        <dbReference type="Proteomes" id="UP000070175"/>
    </source>
</evidence>
<evidence type="ECO:0000313" key="7">
    <source>
        <dbReference type="EMBL" id="KXB08838.1"/>
    </source>
</evidence>
<dbReference type="AlphaFoldDB" id="A0A133VQW5"/>
<dbReference type="EMBL" id="LHYJ01000001">
    <property type="protein sequence ID" value="KXB08838.1"/>
    <property type="molecule type" value="Genomic_DNA"/>
</dbReference>
<dbReference type="InterPro" id="IPR001173">
    <property type="entry name" value="Glyco_trans_2-like"/>
</dbReference>
<comment type="cofactor">
    <cofactor evidence="1">
        <name>Mg(2+)</name>
        <dbReference type="ChEBI" id="CHEBI:18420"/>
    </cofactor>
</comment>
<organism evidence="7 8">
    <name type="scientific">candidate division MSBL1 archaeon SCGC-AAA382N08</name>
    <dbReference type="NCBI Taxonomy" id="1698285"/>
    <lineage>
        <taxon>Archaea</taxon>
        <taxon>Methanobacteriati</taxon>
        <taxon>Methanobacteriota</taxon>
        <taxon>candidate division MSBL1</taxon>
    </lineage>
</organism>
<name>A0A133VQW5_9EURY</name>
<dbReference type="SUPFAM" id="SSF53448">
    <property type="entry name" value="Nucleotide-diphospho-sugar transferases"/>
    <property type="match status" value="1"/>
</dbReference>
<dbReference type="InterPro" id="IPR050256">
    <property type="entry name" value="Glycosyltransferase_2"/>
</dbReference>
<dbReference type="PANTHER" id="PTHR48090">
    <property type="entry name" value="UNDECAPRENYL-PHOSPHATE 4-DEOXY-4-FORMAMIDO-L-ARABINOSE TRANSFERASE-RELATED"/>
    <property type="match status" value="1"/>
</dbReference>
<keyword evidence="5" id="KW-0460">Magnesium</keyword>
<dbReference type="Pfam" id="PF00535">
    <property type="entry name" value="Glycos_transf_2"/>
    <property type="match status" value="1"/>
</dbReference>
<proteinExistence type="inferred from homology"/>
<comment type="caution">
    <text evidence="7">The sequence shown here is derived from an EMBL/GenBank/DDBJ whole genome shotgun (WGS) entry which is preliminary data.</text>
</comment>
<keyword evidence="8" id="KW-1185">Reference proteome</keyword>
<feature type="domain" description="Glycosyltransferase 2-like" evidence="6">
    <location>
        <begin position="4"/>
        <end position="132"/>
    </location>
</feature>
<evidence type="ECO:0000256" key="1">
    <source>
        <dbReference type="ARBA" id="ARBA00001946"/>
    </source>
</evidence>
<gene>
    <name evidence="7" type="ORF">AKJ56_00030</name>
</gene>
<dbReference type="GO" id="GO:0016757">
    <property type="term" value="F:glycosyltransferase activity"/>
    <property type="evidence" value="ECO:0007669"/>
    <property type="project" value="UniProtKB-KW"/>
</dbReference>
<keyword evidence="4" id="KW-0808">Transferase</keyword>
<keyword evidence="3" id="KW-0328">Glycosyltransferase</keyword>
<evidence type="ECO:0000256" key="2">
    <source>
        <dbReference type="ARBA" id="ARBA00006739"/>
    </source>
</evidence>
<evidence type="ECO:0000256" key="3">
    <source>
        <dbReference type="ARBA" id="ARBA00022676"/>
    </source>
</evidence>
<sequence>MKVSVVIPAFDEERRIGVVLKAVQRAERVEEIIVVDDGSTDNTKQVAGQVLENGEAPAKLVALEVNQGKASALAEGVKEAEHDTLLFMDADLIGLKPDHIDKMIGAFRMSDKDMVVGVFKKGDPFTDFSQRMFPYLSGQRILGRSSWEQLDIRETEGFRVETELSAQFKFETVELEGVTHVKKEEKRGFTEGLKDRLVMYKDVAIAHLEAARDFLKRSW</sequence>
<evidence type="ECO:0000259" key="6">
    <source>
        <dbReference type="Pfam" id="PF00535"/>
    </source>
</evidence>
<dbReference type="CDD" id="cd04179">
    <property type="entry name" value="DPM_DPG-synthase_like"/>
    <property type="match status" value="1"/>
</dbReference>
<accession>A0A133VQW5</accession>
<evidence type="ECO:0000256" key="4">
    <source>
        <dbReference type="ARBA" id="ARBA00022679"/>
    </source>
</evidence>
<dbReference type="Gene3D" id="3.90.550.10">
    <property type="entry name" value="Spore Coat Polysaccharide Biosynthesis Protein SpsA, Chain A"/>
    <property type="match status" value="1"/>
</dbReference>
<reference evidence="7 8" key="1">
    <citation type="journal article" date="2016" name="Sci. Rep.">
        <title>Metabolic traits of an uncultured archaeal lineage -MSBL1- from brine pools of the Red Sea.</title>
        <authorList>
            <person name="Mwirichia R."/>
            <person name="Alam I."/>
            <person name="Rashid M."/>
            <person name="Vinu M."/>
            <person name="Ba-Alawi W."/>
            <person name="Anthony Kamau A."/>
            <person name="Kamanda Ngugi D."/>
            <person name="Goker M."/>
            <person name="Klenk H.P."/>
            <person name="Bajic V."/>
            <person name="Stingl U."/>
        </authorList>
    </citation>
    <scope>NUCLEOTIDE SEQUENCE [LARGE SCALE GENOMIC DNA]</scope>
    <source>
        <strain evidence="7">SCGC-AAA382N08</strain>
    </source>
</reference>
<comment type="similarity">
    <text evidence="2">Belongs to the glycosyltransferase 2 family.</text>
</comment>
<dbReference type="InterPro" id="IPR029044">
    <property type="entry name" value="Nucleotide-diphossugar_trans"/>
</dbReference>